<evidence type="ECO:0000313" key="3">
    <source>
        <dbReference type="Proteomes" id="UP000286134"/>
    </source>
</evidence>
<evidence type="ECO:0000256" key="1">
    <source>
        <dbReference type="SAM" id="SignalP"/>
    </source>
</evidence>
<keyword evidence="3" id="KW-1185">Reference proteome</keyword>
<dbReference type="Proteomes" id="UP000286134">
    <property type="component" value="Unassembled WGS sequence"/>
</dbReference>
<evidence type="ECO:0000313" key="2">
    <source>
        <dbReference type="EMBL" id="RKF64113.1"/>
    </source>
</evidence>
<reference evidence="2 3" key="1">
    <citation type="journal article" date="2018" name="BMC Genomics">
        <title>Comparative genome analyses reveal sequence features reflecting distinct modes of host-adaptation between dicot and monocot powdery mildew.</title>
        <authorList>
            <person name="Wu Y."/>
            <person name="Ma X."/>
            <person name="Pan Z."/>
            <person name="Kale S.D."/>
            <person name="Song Y."/>
            <person name="King H."/>
            <person name="Zhang Q."/>
            <person name="Presley C."/>
            <person name="Deng X."/>
            <person name="Wei C.I."/>
            <person name="Xiao S."/>
        </authorList>
    </citation>
    <scope>NUCLEOTIDE SEQUENCE [LARGE SCALE GENOMIC DNA]</scope>
    <source>
        <strain evidence="2">UMSG2</strain>
    </source>
</reference>
<dbReference type="AlphaFoldDB" id="A0A420I351"/>
<proteinExistence type="predicted"/>
<accession>A0A420I351</accession>
<comment type="caution">
    <text evidence="2">The sequence shown here is derived from an EMBL/GenBank/DDBJ whole genome shotgun (WGS) entry which is preliminary data.</text>
</comment>
<organism evidence="2 3">
    <name type="scientific">Erysiphe neolycopersici</name>
    <dbReference type="NCBI Taxonomy" id="212602"/>
    <lineage>
        <taxon>Eukaryota</taxon>
        <taxon>Fungi</taxon>
        <taxon>Dikarya</taxon>
        <taxon>Ascomycota</taxon>
        <taxon>Pezizomycotina</taxon>
        <taxon>Leotiomycetes</taxon>
        <taxon>Erysiphales</taxon>
        <taxon>Erysiphaceae</taxon>
        <taxon>Erysiphe</taxon>
    </lineage>
</organism>
<sequence length="62" mass="6701">MKLTNFLAALTFFTTSFCASIPIQIDGVMLDDTTIKSSLIETRDPRKGRQNCGYVGQACPGG</sequence>
<gene>
    <name evidence="2" type="ORF">OnM2_c1741o13</name>
</gene>
<feature type="signal peptide" evidence="1">
    <location>
        <begin position="1"/>
        <end position="18"/>
    </location>
</feature>
<feature type="chain" id="PRO_5019486795" evidence="1">
    <location>
        <begin position="19"/>
        <end position="62"/>
    </location>
</feature>
<dbReference type="OrthoDB" id="10444432at2759"/>
<protein>
    <submittedName>
        <fullName evidence="2">Uncharacterized protein</fullName>
    </submittedName>
</protein>
<keyword evidence="1" id="KW-0732">Signal</keyword>
<dbReference type="EMBL" id="MCFK01002125">
    <property type="protein sequence ID" value="RKF64113.1"/>
    <property type="molecule type" value="Genomic_DNA"/>
</dbReference>
<name>A0A420I351_9PEZI</name>